<evidence type="ECO:0000256" key="2">
    <source>
        <dbReference type="ARBA" id="ARBA00005845"/>
    </source>
</evidence>
<evidence type="ECO:0000256" key="4">
    <source>
        <dbReference type="ARBA" id="ARBA00022946"/>
    </source>
</evidence>
<dbReference type="AlphaFoldDB" id="A0A540KNV1"/>
<protein>
    <recommendedName>
        <fullName evidence="5">Plastid lipid-associated protein/fibrillin conserved domain-containing protein</fullName>
    </recommendedName>
</protein>
<dbReference type="Proteomes" id="UP000315295">
    <property type="component" value="Unassembled WGS sequence"/>
</dbReference>
<dbReference type="EMBL" id="VIEB01001065">
    <property type="protein sequence ID" value="TQD75896.1"/>
    <property type="molecule type" value="Genomic_DNA"/>
</dbReference>
<keyword evidence="3" id="KW-0934">Plastid</keyword>
<evidence type="ECO:0000256" key="3">
    <source>
        <dbReference type="ARBA" id="ARBA00022640"/>
    </source>
</evidence>
<evidence type="ECO:0000256" key="1">
    <source>
        <dbReference type="ARBA" id="ARBA00004474"/>
    </source>
</evidence>
<feature type="domain" description="Plastid lipid-associated protein/fibrillin conserved" evidence="5">
    <location>
        <begin position="78"/>
        <end position="127"/>
    </location>
</feature>
<evidence type="ECO:0000313" key="7">
    <source>
        <dbReference type="Proteomes" id="UP000315295"/>
    </source>
</evidence>
<organism evidence="6 7">
    <name type="scientific">Malus baccata</name>
    <name type="common">Siberian crab apple</name>
    <name type="synonym">Pyrus baccata</name>
    <dbReference type="NCBI Taxonomy" id="106549"/>
    <lineage>
        <taxon>Eukaryota</taxon>
        <taxon>Viridiplantae</taxon>
        <taxon>Streptophyta</taxon>
        <taxon>Embryophyta</taxon>
        <taxon>Tracheophyta</taxon>
        <taxon>Spermatophyta</taxon>
        <taxon>Magnoliopsida</taxon>
        <taxon>eudicotyledons</taxon>
        <taxon>Gunneridae</taxon>
        <taxon>Pentapetalae</taxon>
        <taxon>rosids</taxon>
        <taxon>fabids</taxon>
        <taxon>Rosales</taxon>
        <taxon>Rosaceae</taxon>
        <taxon>Amygdaloideae</taxon>
        <taxon>Maleae</taxon>
        <taxon>Malus</taxon>
    </lineage>
</organism>
<accession>A0A540KNV1</accession>
<dbReference type="InterPro" id="IPR006843">
    <property type="entry name" value="PAP/fibrillin_dom"/>
</dbReference>
<sequence length="134" mass="14560">MATVLVHQLIPASHAITFPPVASLRPTNMSAAARVLISTAHQSTRFGGLWWPTYTVRSVAEESSSSSSSLDVGDDEVIKTELFEAIKGINRGIFGVPSAKKSQIEAFVNQLESRNLTPDPVLNLQKVQRGQGWD</sequence>
<keyword evidence="4" id="KW-0809">Transit peptide</keyword>
<dbReference type="STRING" id="106549.A0A540KNV1"/>
<proteinExistence type="inferred from homology"/>
<dbReference type="GO" id="GO:0009536">
    <property type="term" value="C:plastid"/>
    <property type="evidence" value="ECO:0007669"/>
    <property type="project" value="UniProtKB-SubCell"/>
</dbReference>
<comment type="caution">
    <text evidence="6">The sequence shown here is derived from an EMBL/GenBank/DDBJ whole genome shotgun (WGS) entry which is preliminary data.</text>
</comment>
<evidence type="ECO:0000259" key="5">
    <source>
        <dbReference type="Pfam" id="PF04755"/>
    </source>
</evidence>
<name>A0A540KNV1_MALBA</name>
<keyword evidence="7" id="KW-1185">Reference proteome</keyword>
<comment type="similarity">
    <text evidence="2">Belongs to the PAP/fibrillin family.</text>
</comment>
<gene>
    <name evidence="6" type="ORF">C1H46_038577</name>
</gene>
<comment type="subcellular location">
    <subcellularLocation>
        <location evidence="1">Plastid</location>
    </subcellularLocation>
</comment>
<dbReference type="Pfam" id="PF04755">
    <property type="entry name" value="PAP_fibrillin"/>
    <property type="match status" value="1"/>
</dbReference>
<reference evidence="6 7" key="1">
    <citation type="journal article" date="2019" name="G3 (Bethesda)">
        <title>Sequencing of a Wild Apple (Malus baccata) Genome Unravels the Differences Between Cultivated and Wild Apple Species Regarding Disease Resistance and Cold Tolerance.</title>
        <authorList>
            <person name="Chen X."/>
        </authorList>
    </citation>
    <scope>NUCLEOTIDE SEQUENCE [LARGE SCALE GENOMIC DNA]</scope>
    <source>
        <strain evidence="7">cv. Shandingzi</strain>
        <tissue evidence="6">Leaves</tissue>
    </source>
</reference>
<evidence type="ECO:0000313" key="6">
    <source>
        <dbReference type="EMBL" id="TQD75896.1"/>
    </source>
</evidence>